<dbReference type="InterPro" id="IPR029063">
    <property type="entry name" value="SAM-dependent_MTases_sf"/>
</dbReference>
<dbReference type="InParanoid" id="D3B0K5"/>
<sequence>MAKRKSKLFKIILLLSIIFIILSIGVGIFFIILFVEPISVSILNNNGDDLSFSWGDTIDLHANINRGWKSLVKYRWELVPNQNSTLIMESIFIKDAGSNLKLQVDDLLYFEIKAFRVHASYLSDQLFVRSSDIQLYSYLLANETKFVERDHVQSWNPNTNVLQLNGSSFSDIKVGDIVLESEGLFLVSILNITSVNDHIYSYQTKNSSIPEAFIYLFLRETTLTLDQDNTTTNSTQLQINNQKLQKENTTTNSTILHNNNLQLLKNNSNEYRNGPPIDIGNHTFSFDALTGGSLRFLLDNSSYVQINCTTPLMSTFIQDRKLISQLYRMICKVNIDLSGKFNVPSNYEKKWTYYLYGSDDSGSESGGIFSKGKKFKFTLKGLRKKIPFILSLELKVPLVFDIKTKQKMSGSFTLKASSQFPVDYIYSPSDGLQMVPFSPVVWDTRGTHFSDYDLSCNSQIDISVGIGLEGTLFFQSLSGYLRYHYIFNTYDNQYNGSVHGLTLKEICDSGKRPETLVSTYSADLTIGLKFWIFGLSKTVEIEFGSTLLHSQCLRAPCTIPFIRYTCGNLVAPECQEASWGQYIGYSESVLTHKSIMSNNIQKVENNLQNIYDNNDFYNGYLSLHRSKNGDAPEFHYIEPMLPPLKDATVADLGCGFGFFSRYCVNQGAKSVVAVDLSEKMLARAKQLHQDNEQYNVIEWIRSDIGSIELATNHYQLVYSSLAIHYLEHLEPLFKRIYQALVSGGRFVFSTEHPIYSAPTDQSFKSDGNQTYWPVANYSIEGKRETNWFVNGVVKYHRTIGTLVNLLIETGFTLNKLEEFRPTEQQLKDLPDVFSIELQRPMFLMISVTKN</sequence>
<gene>
    <name evidence="3" type="ORF">PPL_01822</name>
</gene>
<evidence type="ECO:0000313" key="3">
    <source>
        <dbReference type="EMBL" id="EFA84829.1"/>
    </source>
</evidence>
<dbReference type="PANTHER" id="PTHR43861">
    <property type="entry name" value="TRANS-ACONITATE 2-METHYLTRANSFERASE-RELATED"/>
    <property type="match status" value="1"/>
</dbReference>
<dbReference type="InterPro" id="IPR013216">
    <property type="entry name" value="Methyltransf_11"/>
</dbReference>
<keyword evidence="1" id="KW-1133">Transmembrane helix</keyword>
<dbReference type="EMBL" id="ADBJ01000008">
    <property type="protein sequence ID" value="EFA84829.1"/>
    <property type="molecule type" value="Genomic_DNA"/>
</dbReference>
<keyword evidence="4" id="KW-1185">Reference proteome</keyword>
<dbReference type="STRING" id="670386.D3B0K5"/>
<dbReference type="PANTHER" id="PTHR43861:SF1">
    <property type="entry name" value="TRANS-ACONITATE 2-METHYLTRANSFERASE"/>
    <property type="match status" value="1"/>
</dbReference>
<dbReference type="Proteomes" id="UP000001396">
    <property type="component" value="Unassembled WGS sequence"/>
</dbReference>
<dbReference type="AlphaFoldDB" id="D3B0K5"/>
<evidence type="ECO:0000259" key="2">
    <source>
        <dbReference type="Pfam" id="PF08241"/>
    </source>
</evidence>
<evidence type="ECO:0000256" key="1">
    <source>
        <dbReference type="SAM" id="Phobius"/>
    </source>
</evidence>
<dbReference type="SUPFAM" id="SSF53335">
    <property type="entry name" value="S-adenosyl-L-methionine-dependent methyltransferases"/>
    <property type="match status" value="1"/>
</dbReference>
<proteinExistence type="predicted"/>
<dbReference type="Pfam" id="PF08241">
    <property type="entry name" value="Methyltransf_11"/>
    <property type="match status" value="1"/>
</dbReference>
<comment type="caution">
    <text evidence="3">The sequence shown here is derived from an EMBL/GenBank/DDBJ whole genome shotgun (WGS) entry which is preliminary data.</text>
</comment>
<dbReference type="CDD" id="cd02440">
    <property type="entry name" value="AdoMet_MTases"/>
    <property type="match status" value="1"/>
</dbReference>
<organism evidence="3 4">
    <name type="scientific">Heterostelium pallidum (strain ATCC 26659 / Pp 5 / PN500)</name>
    <name type="common">Cellular slime mold</name>
    <name type="synonym">Polysphondylium pallidum</name>
    <dbReference type="NCBI Taxonomy" id="670386"/>
    <lineage>
        <taxon>Eukaryota</taxon>
        <taxon>Amoebozoa</taxon>
        <taxon>Evosea</taxon>
        <taxon>Eumycetozoa</taxon>
        <taxon>Dictyostelia</taxon>
        <taxon>Acytosteliales</taxon>
        <taxon>Acytosteliaceae</taxon>
        <taxon>Heterostelium</taxon>
    </lineage>
</organism>
<protein>
    <recommendedName>
        <fullName evidence="2">Methyltransferase type 11 domain-containing protein</fullName>
    </recommendedName>
</protein>
<feature type="transmembrane region" description="Helical" evidence="1">
    <location>
        <begin position="12"/>
        <end position="35"/>
    </location>
</feature>
<keyword evidence="1" id="KW-0812">Transmembrane</keyword>
<accession>D3B0K5</accession>
<reference evidence="3 4" key="1">
    <citation type="journal article" date="2011" name="Genome Res.">
        <title>Phylogeny-wide analysis of social amoeba genomes highlights ancient origins for complex intercellular communication.</title>
        <authorList>
            <person name="Heidel A.J."/>
            <person name="Lawal H.M."/>
            <person name="Felder M."/>
            <person name="Schilde C."/>
            <person name="Helps N.R."/>
            <person name="Tunggal B."/>
            <person name="Rivero F."/>
            <person name="John U."/>
            <person name="Schleicher M."/>
            <person name="Eichinger L."/>
            <person name="Platzer M."/>
            <person name="Noegel A.A."/>
            <person name="Schaap P."/>
            <person name="Gloeckner G."/>
        </authorList>
    </citation>
    <scope>NUCLEOTIDE SEQUENCE [LARGE SCALE GENOMIC DNA]</scope>
    <source>
        <strain evidence="4">ATCC 26659 / Pp 5 / PN500</strain>
    </source>
</reference>
<keyword evidence="1" id="KW-0472">Membrane</keyword>
<dbReference type="GeneID" id="31357349"/>
<dbReference type="Gene3D" id="3.40.50.150">
    <property type="entry name" value="Vaccinia Virus protein VP39"/>
    <property type="match status" value="1"/>
</dbReference>
<feature type="domain" description="Methyltransferase type 11" evidence="2">
    <location>
        <begin position="651"/>
        <end position="748"/>
    </location>
</feature>
<dbReference type="GO" id="GO:0008757">
    <property type="term" value="F:S-adenosylmethionine-dependent methyltransferase activity"/>
    <property type="evidence" value="ECO:0007669"/>
    <property type="project" value="InterPro"/>
</dbReference>
<name>D3B0K5_HETP5</name>
<dbReference type="RefSeq" id="XP_020436940.1">
    <property type="nucleotide sequence ID" value="XM_020572823.1"/>
</dbReference>
<evidence type="ECO:0000313" key="4">
    <source>
        <dbReference type="Proteomes" id="UP000001396"/>
    </source>
</evidence>